<dbReference type="InterPro" id="IPR042099">
    <property type="entry name" value="ANL_N_sf"/>
</dbReference>
<proteinExistence type="inferred from homology"/>
<evidence type="ECO:0000313" key="4">
    <source>
        <dbReference type="Proteomes" id="UP001479436"/>
    </source>
</evidence>
<accession>A0ABR2WF60</accession>
<name>A0ABR2WF60_9FUNG</name>
<reference evidence="3 4" key="1">
    <citation type="submission" date="2023-04" db="EMBL/GenBank/DDBJ databases">
        <title>Genome of Basidiobolus ranarum AG-B5.</title>
        <authorList>
            <person name="Stajich J.E."/>
            <person name="Carter-House D."/>
            <person name="Gryganskyi A."/>
        </authorList>
    </citation>
    <scope>NUCLEOTIDE SEQUENCE [LARGE SCALE GENOMIC DNA]</scope>
    <source>
        <strain evidence="3 4">AG-B5</strain>
    </source>
</reference>
<dbReference type="Pfam" id="PF00501">
    <property type="entry name" value="AMP-binding"/>
    <property type="match status" value="1"/>
</dbReference>
<dbReference type="InterPro" id="IPR000873">
    <property type="entry name" value="AMP-dep_synth/lig_dom"/>
</dbReference>
<comment type="caution">
    <text evidence="3">The sequence shown here is derived from an EMBL/GenBank/DDBJ whole genome shotgun (WGS) entry which is preliminary data.</text>
</comment>
<dbReference type="Gene3D" id="3.40.50.12780">
    <property type="entry name" value="N-terminal domain of ligase-like"/>
    <property type="match status" value="1"/>
</dbReference>
<gene>
    <name evidence="3" type="ORF">K7432_016133</name>
</gene>
<sequence length="432" mass="48343">MPSFQLNDLNTLLDHHAKRTPTKVALIYTDTQRDDQLISYKLYRDLTIHNAYHLWPKNRIPIRENTVVGILAPNCVEYCTLVYSLIRARAMTINLSTKNSFDGLIHLLKEGEANVLVVHPQFNEAAKIISKELPDIQIFRLTEDVPDKYPCIPNLKPKTNDTYTLSSEVESLGMGRPDDVDRPIMYIHTSGSTLFPKLIIQGNKQIMTGLRYGEAAQRGQIDSDSVSCSFMPLFHVAGIICDFLRIIYHGGTYILPSSPSGTFIPTGRNIINTLKRSQPTILLLVPWMLEQVYFEAEEDATVYPLLKKLRMVMFGGAAFSPLVAAKLIEQDVNLISMYGMTETTGPILAADCDPINKEWNLLIPLNPDKAVFRAAEGFDVEKELLFLSDEPALAPGLNINSETNAFHSGDLFTETPTGSGKWLYNGRKATYG</sequence>
<dbReference type="SUPFAM" id="SSF56801">
    <property type="entry name" value="Acetyl-CoA synthetase-like"/>
    <property type="match status" value="1"/>
</dbReference>
<protein>
    <recommendedName>
        <fullName evidence="2">AMP-dependent synthetase/ligase domain-containing protein</fullName>
    </recommendedName>
</protein>
<dbReference type="Proteomes" id="UP001479436">
    <property type="component" value="Unassembled WGS sequence"/>
</dbReference>
<dbReference type="PANTHER" id="PTHR43201">
    <property type="entry name" value="ACYL-COA SYNTHETASE"/>
    <property type="match status" value="1"/>
</dbReference>
<dbReference type="PANTHER" id="PTHR43201:SF8">
    <property type="entry name" value="ACYL-COA SYNTHETASE FAMILY MEMBER 3"/>
    <property type="match status" value="1"/>
</dbReference>
<evidence type="ECO:0000259" key="2">
    <source>
        <dbReference type="Pfam" id="PF00501"/>
    </source>
</evidence>
<keyword evidence="4" id="KW-1185">Reference proteome</keyword>
<organism evidence="3 4">
    <name type="scientific">Basidiobolus ranarum</name>
    <dbReference type="NCBI Taxonomy" id="34480"/>
    <lineage>
        <taxon>Eukaryota</taxon>
        <taxon>Fungi</taxon>
        <taxon>Fungi incertae sedis</taxon>
        <taxon>Zoopagomycota</taxon>
        <taxon>Entomophthoromycotina</taxon>
        <taxon>Basidiobolomycetes</taxon>
        <taxon>Basidiobolales</taxon>
        <taxon>Basidiobolaceae</taxon>
        <taxon>Basidiobolus</taxon>
    </lineage>
</organism>
<comment type="similarity">
    <text evidence="1">Belongs to the ATP-dependent AMP-binding enzyme family.</text>
</comment>
<evidence type="ECO:0000256" key="1">
    <source>
        <dbReference type="ARBA" id="ARBA00006432"/>
    </source>
</evidence>
<dbReference type="EMBL" id="JASJQH010002488">
    <property type="protein sequence ID" value="KAK9760144.1"/>
    <property type="molecule type" value="Genomic_DNA"/>
</dbReference>
<feature type="domain" description="AMP-dependent synthetase/ligase" evidence="2">
    <location>
        <begin position="13"/>
        <end position="349"/>
    </location>
</feature>
<evidence type="ECO:0000313" key="3">
    <source>
        <dbReference type="EMBL" id="KAK9760144.1"/>
    </source>
</evidence>